<dbReference type="OrthoDB" id="2608210at2"/>
<name>A0A368VK93_9BACL</name>
<gene>
    <name evidence="1" type="ORF">DFP97_1443</name>
</gene>
<keyword evidence="2" id="KW-1185">Reference proteome</keyword>
<dbReference type="EMBL" id="QPJD01000044">
    <property type="protein sequence ID" value="RCW40071.1"/>
    <property type="molecule type" value="Genomic_DNA"/>
</dbReference>
<dbReference type="RefSeq" id="WP_114384288.1">
    <property type="nucleotide sequence ID" value="NZ_QPJD01000044.1"/>
</dbReference>
<dbReference type="Proteomes" id="UP000252415">
    <property type="component" value="Unassembled WGS sequence"/>
</dbReference>
<accession>A0A368VK93</accession>
<reference evidence="1 2" key="1">
    <citation type="submission" date="2018-07" db="EMBL/GenBank/DDBJ databases">
        <title>Genomic Encyclopedia of Type Strains, Phase III (KMG-III): the genomes of soil and plant-associated and newly described type strains.</title>
        <authorList>
            <person name="Whitman W."/>
        </authorList>
    </citation>
    <scope>NUCLEOTIDE SEQUENCE [LARGE SCALE GENOMIC DNA]</scope>
    <source>
        <strain evidence="1 2">CECT 7506</strain>
    </source>
</reference>
<dbReference type="AlphaFoldDB" id="A0A368VK93"/>
<proteinExistence type="predicted"/>
<evidence type="ECO:0000313" key="2">
    <source>
        <dbReference type="Proteomes" id="UP000252415"/>
    </source>
</evidence>
<sequence>MRRIGITAILISVLILLSSIFINQKFIFNPILFEQDKITSNDWSIYRYPAQIEYLSFEENGWTETSRVNDKKEIHFIFNELKKHKETVSSESDFFNRNKEMGKEKLVVIRHLTSQKEGEGPIIFQFSYYENGNAADVGNGVEFVPISDELKVLLEKLN</sequence>
<evidence type="ECO:0000313" key="1">
    <source>
        <dbReference type="EMBL" id="RCW40071.1"/>
    </source>
</evidence>
<organism evidence="1 2">
    <name type="scientific">Paenibacillus prosopidis</name>
    <dbReference type="NCBI Taxonomy" id="630520"/>
    <lineage>
        <taxon>Bacteria</taxon>
        <taxon>Bacillati</taxon>
        <taxon>Bacillota</taxon>
        <taxon>Bacilli</taxon>
        <taxon>Bacillales</taxon>
        <taxon>Paenibacillaceae</taxon>
        <taxon>Paenibacillus</taxon>
    </lineage>
</organism>
<comment type="caution">
    <text evidence="1">The sequence shown here is derived from an EMBL/GenBank/DDBJ whole genome shotgun (WGS) entry which is preliminary data.</text>
</comment>
<protein>
    <submittedName>
        <fullName evidence="1">Uncharacterized protein</fullName>
    </submittedName>
</protein>